<sequence>MPPEWLPFAVRFLQGHGLLLSHERHMSHHEDLEHQFTILSGHTDVIVDGACSLVPPVRYDLWFLIGVLWFLLPIFADVACQDAVHRPGAIACERVEGERAGRSCFSIAAGPHEKV</sequence>
<proteinExistence type="predicted"/>
<comment type="caution">
    <text evidence="1">The sequence shown here is derived from an EMBL/GenBank/DDBJ whole genome shotgun (WGS) entry which is preliminary data.</text>
</comment>
<evidence type="ECO:0000313" key="1">
    <source>
        <dbReference type="EMBL" id="CAK0797201.1"/>
    </source>
</evidence>
<gene>
    <name evidence="1" type="ORF">PCOR1329_LOCUS6353</name>
</gene>
<organism evidence="1 2">
    <name type="scientific">Prorocentrum cordatum</name>
    <dbReference type="NCBI Taxonomy" id="2364126"/>
    <lineage>
        <taxon>Eukaryota</taxon>
        <taxon>Sar</taxon>
        <taxon>Alveolata</taxon>
        <taxon>Dinophyceae</taxon>
        <taxon>Prorocentrales</taxon>
        <taxon>Prorocentraceae</taxon>
        <taxon>Prorocentrum</taxon>
    </lineage>
</organism>
<dbReference type="EMBL" id="CAUYUJ010001702">
    <property type="protein sequence ID" value="CAK0797201.1"/>
    <property type="molecule type" value="Genomic_DNA"/>
</dbReference>
<reference evidence="1" key="1">
    <citation type="submission" date="2023-10" db="EMBL/GenBank/DDBJ databases">
        <authorList>
            <person name="Chen Y."/>
            <person name="Shah S."/>
            <person name="Dougan E. K."/>
            <person name="Thang M."/>
            <person name="Chan C."/>
        </authorList>
    </citation>
    <scope>NUCLEOTIDE SEQUENCE [LARGE SCALE GENOMIC DNA]</scope>
</reference>
<evidence type="ECO:0000313" key="2">
    <source>
        <dbReference type="Proteomes" id="UP001189429"/>
    </source>
</evidence>
<keyword evidence="2" id="KW-1185">Reference proteome</keyword>
<name>A0ABN9PVX6_9DINO</name>
<dbReference type="Proteomes" id="UP001189429">
    <property type="component" value="Unassembled WGS sequence"/>
</dbReference>
<protein>
    <submittedName>
        <fullName evidence="1">Uncharacterized protein</fullName>
    </submittedName>
</protein>
<accession>A0ABN9PVX6</accession>